<reference evidence="2 4" key="2">
    <citation type="journal article" date="2019" name="Ecotoxicol. Environ. Saf.">
        <title>Microbial characterization of heavy metal resistant bacterial strains isolated from an electroplating wastewater treatment plant.</title>
        <authorList>
            <person name="Cai X."/>
            <person name="Zheng X."/>
            <person name="Zhang D."/>
            <person name="Iqbal W."/>
            <person name="Liu C."/>
            <person name="Yang B."/>
            <person name="Zhao X."/>
            <person name="Lu X."/>
            <person name="Mao Y."/>
        </authorList>
    </citation>
    <scope>NUCLEOTIDE SEQUENCE [LARGE SCALE GENOMIC DNA]</scope>
    <source>
        <strain evidence="2 4">Co1-1</strain>
    </source>
</reference>
<reference evidence="1 3" key="1">
    <citation type="submission" date="2017-09" db="EMBL/GenBank/DDBJ databases">
        <title>Large-scale bioinformatics analysis of Bacillus genomes uncovers conserved roles of natural products in bacterial physiology.</title>
        <authorList>
            <consortium name="Agbiome Team Llc"/>
            <person name="Bleich R.M."/>
            <person name="Grubbs K.J."/>
            <person name="Santa Maria K.C."/>
            <person name="Allen S.E."/>
            <person name="Farag S."/>
            <person name="Shank E.A."/>
            <person name="Bowers A."/>
        </authorList>
    </citation>
    <scope>NUCLEOTIDE SEQUENCE [LARGE SCALE GENOMIC DNA]</scope>
    <source>
        <strain evidence="1 3">AFS049141</strain>
    </source>
</reference>
<dbReference type="RefSeq" id="WP_098771177.1">
    <property type="nucleotide sequence ID" value="NZ_CP031778.1"/>
</dbReference>
<evidence type="ECO:0000313" key="3">
    <source>
        <dbReference type="Proteomes" id="UP000223834"/>
    </source>
</evidence>
<dbReference type="EMBL" id="CP031778">
    <property type="protein sequence ID" value="QDZ77149.1"/>
    <property type="molecule type" value="Genomic_DNA"/>
</dbReference>
<proteinExistence type="predicted"/>
<dbReference type="EMBL" id="NUIQ01000123">
    <property type="protein sequence ID" value="PGO76240.1"/>
    <property type="molecule type" value="Genomic_DNA"/>
</dbReference>
<dbReference type="Proteomes" id="UP000223834">
    <property type="component" value="Unassembled WGS sequence"/>
</dbReference>
<protein>
    <submittedName>
        <fullName evidence="1">Uncharacterized protein</fullName>
    </submittedName>
</protein>
<dbReference type="AlphaFoldDB" id="A0A9X7GPW4"/>
<evidence type="ECO:0000313" key="2">
    <source>
        <dbReference type="EMBL" id="QDZ77149.1"/>
    </source>
</evidence>
<dbReference type="Proteomes" id="UP000321735">
    <property type="component" value="Chromosome"/>
</dbReference>
<gene>
    <name evidence="1" type="ORF">CN980_13675</name>
    <name evidence="2" type="ORF">D0437_30980</name>
</gene>
<evidence type="ECO:0000313" key="4">
    <source>
        <dbReference type="Proteomes" id="UP000321735"/>
    </source>
</evidence>
<accession>A0A9X7GPW4</accession>
<sequence length="85" mass="9897">MIASIQTVDDFEGNFEFAFKALSFIEEIDNEKRARFQSISQVSETKYLIRFKSYSFPGYQDYGITIEATYSDDQWIISLVNKSVD</sequence>
<name>A0A9X7GPW4_BACCE</name>
<organism evidence="1 3">
    <name type="scientific">Bacillus cereus</name>
    <dbReference type="NCBI Taxonomy" id="1396"/>
    <lineage>
        <taxon>Bacteria</taxon>
        <taxon>Bacillati</taxon>
        <taxon>Bacillota</taxon>
        <taxon>Bacilli</taxon>
        <taxon>Bacillales</taxon>
        <taxon>Bacillaceae</taxon>
        <taxon>Bacillus</taxon>
        <taxon>Bacillus cereus group</taxon>
    </lineage>
</organism>
<evidence type="ECO:0000313" key="1">
    <source>
        <dbReference type="EMBL" id="PGO76240.1"/>
    </source>
</evidence>